<feature type="transmembrane region" description="Helical" evidence="5">
    <location>
        <begin position="133"/>
        <end position="150"/>
    </location>
</feature>
<evidence type="ECO:0000256" key="5">
    <source>
        <dbReference type="SAM" id="Phobius"/>
    </source>
</evidence>
<evidence type="ECO:0000256" key="1">
    <source>
        <dbReference type="ARBA" id="ARBA00004141"/>
    </source>
</evidence>
<feature type="transmembrane region" description="Helical" evidence="5">
    <location>
        <begin position="45"/>
        <end position="72"/>
    </location>
</feature>
<feature type="transmembrane region" description="Helical" evidence="5">
    <location>
        <begin position="21"/>
        <end position="39"/>
    </location>
</feature>
<organism evidence="7 8">
    <name type="scientific">Thermocladium modestius</name>
    <dbReference type="NCBI Taxonomy" id="62609"/>
    <lineage>
        <taxon>Archaea</taxon>
        <taxon>Thermoproteota</taxon>
        <taxon>Thermoprotei</taxon>
        <taxon>Thermoproteales</taxon>
        <taxon>Thermoproteaceae</taxon>
        <taxon>Thermocladium</taxon>
    </lineage>
</organism>
<feature type="transmembrane region" description="Helical" evidence="5">
    <location>
        <begin position="199"/>
        <end position="218"/>
    </location>
</feature>
<feature type="transmembrane region" description="Helical" evidence="5">
    <location>
        <begin position="286"/>
        <end position="311"/>
    </location>
</feature>
<gene>
    <name evidence="7" type="ORF">GCM10007981_02710</name>
</gene>
<dbReference type="Gene3D" id="1.20.1740.10">
    <property type="entry name" value="Amino acid/polyamine transporter I"/>
    <property type="match status" value="1"/>
</dbReference>
<dbReference type="GO" id="GO:0016020">
    <property type="term" value="C:membrane"/>
    <property type="evidence" value="ECO:0007669"/>
    <property type="project" value="UniProtKB-SubCell"/>
</dbReference>
<dbReference type="Proteomes" id="UP000610960">
    <property type="component" value="Unassembled WGS sequence"/>
</dbReference>
<dbReference type="PANTHER" id="PTHR42770">
    <property type="entry name" value="AMINO ACID TRANSPORTER-RELATED"/>
    <property type="match status" value="1"/>
</dbReference>
<feature type="transmembrane region" description="Helical" evidence="5">
    <location>
        <begin position="420"/>
        <end position="442"/>
    </location>
</feature>
<comment type="caution">
    <text evidence="7">The sequence shown here is derived from an EMBL/GenBank/DDBJ whole genome shotgun (WGS) entry which is preliminary data.</text>
</comment>
<feature type="transmembrane region" description="Helical" evidence="5">
    <location>
        <begin position="332"/>
        <end position="354"/>
    </location>
</feature>
<dbReference type="AlphaFoldDB" id="A0A830GS00"/>
<feature type="transmembrane region" description="Helical" evidence="5">
    <location>
        <begin position="395"/>
        <end position="414"/>
    </location>
</feature>
<evidence type="ECO:0000256" key="2">
    <source>
        <dbReference type="ARBA" id="ARBA00022692"/>
    </source>
</evidence>
<evidence type="ECO:0000313" key="7">
    <source>
        <dbReference type="EMBL" id="GGP19356.1"/>
    </source>
</evidence>
<dbReference type="RefSeq" id="WP_188595673.1">
    <property type="nucleotide sequence ID" value="NZ_BMNL01000001.1"/>
</dbReference>
<feature type="transmembrane region" description="Helical" evidence="5">
    <location>
        <begin position="230"/>
        <end position="250"/>
    </location>
</feature>
<feature type="transmembrane region" description="Helical" evidence="5">
    <location>
        <begin position="360"/>
        <end position="383"/>
    </location>
</feature>
<feature type="transmembrane region" description="Helical" evidence="5">
    <location>
        <begin position="102"/>
        <end position="127"/>
    </location>
</feature>
<feature type="domain" description="Amino acid permease/ SLC12A" evidence="6">
    <location>
        <begin position="26"/>
        <end position="427"/>
    </location>
</feature>
<keyword evidence="2 5" id="KW-0812">Transmembrane</keyword>
<name>A0A830GS00_9CREN</name>
<dbReference type="OrthoDB" id="43026at2157"/>
<evidence type="ECO:0000256" key="4">
    <source>
        <dbReference type="ARBA" id="ARBA00023136"/>
    </source>
</evidence>
<evidence type="ECO:0000259" key="6">
    <source>
        <dbReference type="Pfam" id="PF00324"/>
    </source>
</evidence>
<keyword evidence="3 5" id="KW-1133">Transmembrane helix</keyword>
<dbReference type="GO" id="GO:0055085">
    <property type="term" value="P:transmembrane transport"/>
    <property type="evidence" value="ECO:0007669"/>
    <property type="project" value="InterPro"/>
</dbReference>
<sequence length="455" mass="48949">MTGTTRRSYGERAALKRQLSFMDVYFASIGGQSPFLSILTYGTAMIIYVGIMAPLAALLGTVLVLFNGLVVYELSKQITRTGGYYKYAHLLLSHRVGIETGFLYLFYSILYGASYAFGVSYLSAWLFNWDPTLTMIAVLALTVVLAVSGIKPSTKYAVVAGSIEIAVLVTIGVVLLYMADFKLSNPFVGGVSLSNLGLAVIYAAAIPTGYGAIAPLSGEAKNPKSTIPRAVIAVILTGGLLAAFDVYAFANAGMVLFHDNINQIISTPSPVLYVLRHYMGIYLDPVLIFAMLSDGVLGTLAFSLAASRTIYAMSIDGHLPRALSQVNPKGNPVLAVLLSSISMLALSVLLSNYFHGPLRAFLVLGALSTMAGIVVHLVSNIALIRIGIEKRIRKWIAISTIASGITIYSIISAFTKISSVYVEVFLLWLLFAFIYAEAYSIVGSQPKHRFPATLE</sequence>
<keyword evidence="8" id="KW-1185">Reference proteome</keyword>
<reference evidence="7" key="2">
    <citation type="submission" date="2020-09" db="EMBL/GenBank/DDBJ databases">
        <authorList>
            <person name="Sun Q."/>
            <person name="Ohkuma M."/>
        </authorList>
    </citation>
    <scope>NUCLEOTIDE SEQUENCE</scope>
    <source>
        <strain evidence="7">JCM 10088</strain>
    </source>
</reference>
<comment type="subcellular location">
    <subcellularLocation>
        <location evidence="1">Membrane</location>
        <topology evidence="1">Multi-pass membrane protein</topology>
    </subcellularLocation>
</comment>
<evidence type="ECO:0000313" key="8">
    <source>
        <dbReference type="Proteomes" id="UP000610960"/>
    </source>
</evidence>
<evidence type="ECO:0000256" key="3">
    <source>
        <dbReference type="ARBA" id="ARBA00022989"/>
    </source>
</evidence>
<reference evidence="7" key="1">
    <citation type="journal article" date="2014" name="Int. J. Syst. Evol. Microbiol.">
        <title>Complete genome sequence of Corynebacterium casei LMG S-19264T (=DSM 44701T), isolated from a smear-ripened cheese.</title>
        <authorList>
            <consortium name="US DOE Joint Genome Institute (JGI-PGF)"/>
            <person name="Walter F."/>
            <person name="Albersmeier A."/>
            <person name="Kalinowski J."/>
            <person name="Ruckert C."/>
        </authorList>
    </citation>
    <scope>NUCLEOTIDE SEQUENCE</scope>
    <source>
        <strain evidence="7">JCM 10088</strain>
    </source>
</reference>
<accession>A0A830GS00</accession>
<dbReference type="PIRSF" id="PIRSF006060">
    <property type="entry name" value="AA_transporter"/>
    <property type="match status" value="1"/>
</dbReference>
<keyword evidence="4 5" id="KW-0472">Membrane</keyword>
<dbReference type="PANTHER" id="PTHR42770:SF11">
    <property type="entry name" value="INNER MEMBRANE TRANSPORT PROTEIN YBAT"/>
    <property type="match status" value="1"/>
</dbReference>
<dbReference type="InterPro" id="IPR004841">
    <property type="entry name" value="AA-permease/SLC12A_dom"/>
</dbReference>
<dbReference type="Pfam" id="PF00324">
    <property type="entry name" value="AA_permease"/>
    <property type="match status" value="1"/>
</dbReference>
<proteinExistence type="predicted"/>
<protein>
    <submittedName>
        <fullName evidence="7">Amino acid permease</fullName>
    </submittedName>
</protein>
<feature type="transmembrane region" description="Helical" evidence="5">
    <location>
        <begin position="157"/>
        <end position="179"/>
    </location>
</feature>
<dbReference type="EMBL" id="BMNL01000001">
    <property type="protein sequence ID" value="GGP19356.1"/>
    <property type="molecule type" value="Genomic_DNA"/>
</dbReference>
<dbReference type="InterPro" id="IPR050367">
    <property type="entry name" value="APC_superfamily"/>
</dbReference>